<dbReference type="PANTHER" id="PTHR30011:SF16">
    <property type="entry name" value="C2H2 FINGER DOMAIN TRANSCRIPTION FACTOR (EUROFUNG)-RELATED"/>
    <property type="match status" value="1"/>
</dbReference>
<evidence type="ECO:0000256" key="6">
    <source>
        <dbReference type="PIRSR" id="PIRSR000337-1"/>
    </source>
</evidence>
<dbReference type="InterPro" id="IPR036661">
    <property type="entry name" value="Luciferase-like_sf"/>
</dbReference>
<evidence type="ECO:0000313" key="9">
    <source>
        <dbReference type="Proteomes" id="UP001305498"/>
    </source>
</evidence>
<gene>
    <name evidence="8" type="ORF">N8K70_00440</name>
</gene>
<name>A0AA97FHA8_9MICO</name>
<feature type="binding site" evidence="6">
    <location>
        <position position="210"/>
    </location>
    <ligand>
        <name>FMN</name>
        <dbReference type="ChEBI" id="CHEBI:58210"/>
    </ligand>
</feature>
<dbReference type="InterPro" id="IPR011251">
    <property type="entry name" value="Luciferase-like_dom"/>
</dbReference>
<keyword evidence="2 6" id="KW-0288">FMN</keyword>
<comment type="similarity">
    <text evidence="5">Belongs to the NtaA/SnaA/DszA monooxygenase family.</text>
</comment>
<evidence type="ECO:0000256" key="2">
    <source>
        <dbReference type="ARBA" id="ARBA00022643"/>
    </source>
</evidence>
<dbReference type="AlphaFoldDB" id="A0AA97FHA8"/>
<dbReference type="PANTHER" id="PTHR30011">
    <property type="entry name" value="ALKANESULFONATE MONOOXYGENASE-RELATED"/>
    <property type="match status" value="1"/>
</dbReference>
<protein>
    <submittedName>
        <fullName evidence="8">LLM class flavin-dependent oxidoreductase</fullName>
    </submittedName>
</protein>
<feature type="binding site" evidence="6">
    <location>
        <position position="103"/>
    </location>
    <ligand>
        <name>FMN</name>
        <dbReference type="ChEBI" id="CHEBI:58210"/>
    </ligand>
</feature>
<dbReference type="Pfam" id="PF00296">
    <property type="entry name" value="Bac_luciferase"/>
    <property type="match status" value="1"/>
</dbReference>
<keyword evidence="3" id="KW-0560">Oxidoreductase</keyword>
<dbReference type="EMBL" id="CP118157">
    <property type="protein sequence ID" value="WOF23168.1"/>
    <property type="molecule type" value="Genomic_DNA"/>
</dbReference>
<feature type="domain" description="Luciferase-like" evidence="7">
    <location>
        <begin position="15"/>
        <end position="383"/>
    </location>
</feature>
<evidence type="ECO:0000256" key="3">
    <source>
        <dbReference type="ARBA" id="ARBA00023002"/>
    </source>
</evidence>
<evidence type="ECO:0000256" key="1">
    <source>
        <dbReference type="ARBA" id="ARBA00022630"/>
    </source>
</evidence>
<reference evidence="8 9" key="1">
    <citation type="submission" date="2023-02" db="EMBL/GenBank/DDBJ databases">
        <title>Microbacterium betulae sp. nov., isolated from birch wood.</title>
        <authorList>
            <person name="Pasciak M."/>
            <person name="Pawlik K.J."/>
            <person name="Martynowski D."/>
            <person name="Laczmanski L."/>
            <person name="Ciekot J."/>
            <person name="Szponar B."/>
            <person name="Wojcik-Fatla A."/>
            <person name="Mackiewicz B."/>
            <person name="Farian E."/>
            <person name="Cholewa G."/>
            <person name="Cholewa A."/>
            <person name="Dutkiewicz J."/>
        </authorList>
    </citation>
    <scope>NUCLEOTIDE SEQUENCE [LARGE SCALE GENOMIC DNA]</scope>
    <source>
        <strain evidence="8 9">AB</strain>
    </source>
</reference>
<dbReference type="Gene3D" id="3.20.20.30">
    <property type="entry name" value="Luciferase-like domain"/>
    <property type="match status" value="1"/>
</dbReference>
<dbReference type="Proteomes" id="UP001305498">
    <property type="component" value="Chromosome"/>
</dbReference>
<dbReference type="InterPro" id="IPR051260">
    <property type="entry name" value="Diverse_substr_monoxygenases"/>
</dbReference>
<keyword evidence="9" id="KW-1185">Reference proteome</keyword>
<evidence type="ECO:0000256" key="4">
    <source>
        <dbReference type="ARBA" id="ARBA00023033"/>
    </source>
</evidence>
<sequence>MSAPSSPTPPARTIQFGVFFQGVNFGTIWSDERSGSQHDFASFRQIAQTAERGLFPAFFLGEGLRLREHRGRVHELDVAGRPDAQTQLAALAAVTERIGLVATQNATYNDPHDLARRLASLDLLSEGRAGWNVVTTDNAWTGANFRRGGWLDHADRYRRAAEFVTAAKRLWAAGVGGPVETPDDLIPFSSVGTLPPSPQGRPVVFQAGDSDTGRDFAARHADVIFSAHGRLDAAIAFAADLRRRLPTYGRGEDELKFFPGQEFILAETDAEAQEKAEWVRHAQVSPQTALKFLEQVWGRDLSEYDPDGPLPDVDPVQEEADGTRGALFQGKPAKETADAWRAQAAEEGLSIREFVIAQSSRRSIVGGYASVADLLVRYAESGAVDGFNVSPYLVPSGLDDIVDGLVPELQERGVYATEYAGTTLRENLGLPAVREPSASFA</sequence>
<dbReference type="RefSeq" id="WP_317139639.1">
    <property type="nucleotide sequence ID" value="NZ_CP118157.1"/>
</dbReference>
<dbReference type="PIRSF" id="PIRSF000337">
    <property type="entry name" value="NTA_MOA"/>
    <property type="match status" value="1"/>
</dbReference>
<organism evidence="8 9">
    <name type="scientific">Microbacterium betulae</name>
    <dbReference type="NCBI Taxonomy" id="2981139"/>
    <lineage>
        <taxon>Bacteria</taxon>
        <taxon>Bacillati</taxon>
        <taxon>Actinomycetota</taxon>
        <taxon>Actinomycetes</taxon>
        <taxon>Micrococcales</taxon>
        <taxon>Microbacteriaceae</taxon>
        <taxon>Microbacterium</taxon>
    </lineage>
</organism>
<dbReference type="KEGG" id="mbet:N8K70_00440"/>
<dbReference type="GO" id="GO:0016705">
    <property type="term" value="F:oxidoreductase activity, acting on paired donors, with incorporation or reduction of molecular oxygen"/>
    <property type="evidence" value="ECO:0007669"/>
    <property type="project" value="InterPro"/>
</dbReference>
<proteinExistence type="inferred from homology"/>
<evidence type="ECO:0000256" key="5">
    <source>
        <dbReference type="ARBA" id="ARBA00033748"/>
    </source>
</evidence>
<dbReference type="GO" id="GO:0004497">
    <property type="term" value="F:monooxygenase activity"/>
    <property type="evidence" value="ECO:0007669"/>
    <property type="project" value="UniProtKB-KW"/>
</dbReference>
<evidence type="ECO:0000259" key="7">
    <source>
        <dbReference type="Pfam" id="PF00296"/>
    </source>
</evidence>
<accession>A0AA97FHA8</accession>
<keyword evidence="1 6" id="KW-0285">Flavoprotein</keyword>
<dbReference type="SUPFAM" id="SSF51679">
    <property type="entry name" value="Bacterial luciferase-like"/>
    <property type="match status" value="1"/>
</dbReference>
<feature type="binding site" evidence="6">
    <location>
        <position position="157"/>
    </location>
    <ligand>
        <name>FMN</name>
        <dbReference type="ChEBI" id="CHEBI:58210"/>
    </ligand>
</feature>
<evidence type="ECO:0000313" key="8">
    <source>
        <dbReference type="EMBL" id="WOF23168.1"/>
    </source>
</evidence>
<keyword evidence="4" id="KW-0503">Monooxygenase</keyword>
<dbReference type="InterPro" id="IPR016215">
    <property type="entry name" value="NTA_MOA"/>
</dbReference>
<feature type="binding site" evidence="6">
    <location>
        <position position="153"/>
    </location>
    <ligand>
        <name>FMN</name>
        <dbReference type="ChEBI" id="CHEBI:58210"/>
    </ligand>
</feature>